<gene>
    <name evidence="3" type="ORF">EV659_109110</name>
</gene>
<protein>
    <submittedName>
        <fullName evidence="3">Helix-turn-helix protein</fullName>
    </submittedName>
</protein>
<feature type="compositionally biased region" description="Acidic residues" evidence="1">
    <location>
        <begin position="155"/>
        <end position="166"/>
    </location>
</feature>
<feature type="domain" description="HTH cro/C1-type" evidence="2">
    <location>
        <begin position="40"/>
        <end position="94"/>
    </location>
</feature>
<dbReference type="InParanoid" id="A0A4R2PC42"/>
<dbReference type="EMBL" id="SLXO01000009">
    <property type="protein sequence ID" value="TCP32617.1"/>
    <property type="molecule type" value="Genomic_DNA"/>
</dbReference>
<dbReference type="InterPro" id="IPR010982">
    <property type="entry name" value="Lambda_DNA-bd_dom_sf"/>
</dbReference>
<reference evidence="3 4" key="1">
    <citation type="submission" date="2019-03" db="EMBL/GenBank/DDBJ databases">
        <title>Genomic Encyclopedia of Type Strains, Phase IV (KMG-IV): sequencing the most valuable type-strain genomes for metagenomic binning, comparative biology and taxonomic classification.</title>
        <authorList>
            <person name="Goeker M."/>
        </authorList>
    </citation>
    <scope>NUCLEOTIDE SEQUENCE [LARGE SCALE GENOMIC DNA]</scope>
    <source>
        <strain evidence="3 4">DSM 2132</strain>
    </source>
</reference>
<evidence type="ECO:0000256" key="1">
    <source>
        <dbReference type="SAM" id="MobiDB-lite"/>
    </source>
</evidence>
<dbReference type="Pfam" id="PF01381">
    <property type="entry name" value="HTH_3"/>
    <property type="match status" value="1"/>
</dbReference>
<comment type="caution">
    <text evidence="3">The sequence shown here is derived from an EMBL/GenBank/DDBJ whole genome shotgun (WGS) entry which is preliminary data.</text>
</comment>
<name>A0A4R2PC42_RHOSA</name>
<organism evidence="3 4">
    <name type="scientific">Rhodothalassium salexigens DSM 2132</name>
    <dbReference type="NCBI Taxonomy" id="1188247"/>
    <lineage>
        <taxon>Bacteria</taxon>
        <taxon>Pseudomonadati</taxon>
        <taxon>Pseudomonadota</taxon>
        <taxon>Alphaproteobacteria</taxon>
        <taxon>Rhodothalassiales</taxon>
        <taxon>Rhodothalassiaceae</taxon>
        <taxon>Rhodothalassium</taxon>
    </lineage>
</organism>
<accession>A0A4R2PC42</accession>
<evidence type="ECO:0000259" key="2">
    <source>
        <dbReference type="PROSITE" id="PS50943"/>
    </source>
</evidence>
<evidence type="ECO:0000313" key="4">
    <source>
        <dbReference type="Proteomes" id="UP000295399"/>
    </source>
</evidence>
<dbReference type="Gene3D" id="1.10.260.40">
    <property type="entry name" value="lambda repressor-like DNA-binding domains"/>
    <property type="match status" value="1"/>
</dbReference>
<dbReference type="SUPFAM" id="SSF47413">
    <property type="entry name" value="lambda repressor-like DNA-binding domains"/>
    <property type="match status" value="1"/>
</dbReference>
<proteinExistence type="predicted"/>
<sequence>MSDPTIPPSPGTADTAHLRRRAEQAAALARQMDAHVGSRIRERRLELGLTQQDLSAALAISYQQVQKYETGNNRVSAGKLYAIARALDVTPDYFFDYFVGAAEPPAPPVSRDALALARACDAVANDRVRENLTQLIRALSQTWPPEQRGHTDQADQTDDQGDQTGG</sequence>
<dbReference type="AlphaFoldDB" id="A0A4R2PC42"/>
<evidence type="ECO:0000313" key="3">
    <source>
        <dbReference type="EMBL" id="TCP32617.1"/>
    </source>
</evidence>
<dbReference type="InterPro" id="IPR001387">
    <property type="entry name" value="Cro/C1-type_HTH"/>
</dbReference>
<dbReference type="SMART" id="SM00530">
    <property type="entry name" value="HTH_XRE"/>
    <property type="match status" value="1"/>
</dbReference>
<dbReference type="PROSITE" id="PS50943">
    <property type="entry name" value="HTH_CROC1"/>
    <property type="match status" value="1"/>
</dbReference>
<dbReference type="GO" id="GO:0003677">
    <property type="term" value="F:DNA binding"/>
    <property type="evidence" value="ECO:0007669"/>
    <property type="project" value="InterPro"/>
</dbReference>
<dbReference type="RefSeq" id="WP_132709100.1">
    <property type="nucleotide sequence ID" value="NZ_JACIGF010000009.1"/>
</dbReference>
<dbReference type="Proteomes" id="UP000295399">
    <property type="component" value="Unassembled WGS sequence"/>
</dbReference>
<dbReference type="CDD" id="cd00093">
    <property type="entry name" value="HTH_XRE"/>
    <property type="match status" value="1"/>
</dbReference>
<dbReference type="OrthoDB" id="9797172at2"/>
<feature type="region of interest" description="Disordered" evidence="1">
    <location>
        <begin position="139"/>
        <end position="166"/>
    </location>
</feature>
<keyword evidence="4" id="KW-1185">Reference proteome</keyword>